<dbReference type="GO" id="GO:0004144">
    <property type="term" value="F:diacylglycerol O-acyltransferase activity"/>
    <property type="evidence" value="ECO:0007669"/>
    <property type="project" value="InterPro"/>
</dbReference>
<keyword evidence="4" id="KW-1185">Reference proteome</keyword>
<feature type="domain" description="O-acyltransferase WSD1 C-terminal" evidence="2">
    <location>
        <begin position="293"/>
        <end position="438"/>
    </location>
</feature>
<dbReference type="AlphaFoldDB" id="M0QDF2"/>
<comment type="caution">
    <text evidence="3">The sequence shown here is derived from an EMBL/GenBank/DDBJ whole genome shotgun (WGS) entry which is preliminary data.</text>
</comment>
<name>M0QDF2_9ACTN</name>
<dbReference type="InterPro" id="IPR009721">
    <property type="entry name" value="O-acyltransferase_WSD1_C"/>
</dbReference>
<dbReference type="GO" id="GO:0045017">
    <property type="term" value="P:glycerolipid biosynthetic process"/>
    <property type="evidence" value="ECO:0007669"/>
    <property type="project" value="InterPro"/>
</dbReference>
<proteinExistence type="predicted"/>
<gene>
    <name evidence="3" type="ORF">GS4_02_01700</name>
</gene>
<dbReference type="Proteomes" id="UP000011666">
    <property type="component" value="Unassembled WGS sequence"/>
</dbReference>
<dbReference type="RefSeq" id="WP_007616697.1">
    <property type="nucleotide sequence ID" value="NZ_BANX01000002.1"/>
</dbReference>
<evidence type="ECO:0000259" key="2">
    <source>
        <dbReference type="Pfam" id="PF06974"/>
    </source>
</evidence>
<dbReference type="EMBL" id="BANX01000002">
    <property type="protein sequence ID" value="GAC66459.1"/>
    <property type="molecule type" value="Genomic_DNA"/>
</dbReference>
<accession>M0QDF2</accession>
<protein>
    <submittedName>
        <fullName evidence="3">Uncharacterized protein</fullName>
    </submittedName>
</protein>
<feature type="domain" description="O-acyltransferase WSD1-like N-terminal" evidence="1">
    <location>
        <begin position="35"/>
        <end position="241"/>
    </location>
</feature>
<dbReference type="STRING" id="1223545.GS4_02_01700"/>
<sequence length="461" mass="49621">MNRLADADARSFWISERMRTDQFLLYTFVATDVPVSATAAHLRRCASSVPDLCLRIVETPADLDRPYWVRAHPAADQVRVVDPAEPMRWQDCLDLVAGLEADQLDPRREAWRLHVIGPVNDSRRDRTEQVVVVVLQVVHALGDGRRTARIARELFAEAAEGAGEMESRPSARQRLLWASATATRAVAAGVGVLTLPVRLAGMVASGLRAYRVSRSDSPAQFAGVPPSPLNTPPGRDRVLRTLVVDRRELSAFPTVTVAALTAISIALTEGLGEQTRSAVELTIGRPGSARARNHFRTAGVDLHIDTTDLRRRADLIASGIAAARARDDSPLRRAQRRAGAWTPAALVHRDLRGFDLVRRPDRVTGVTVVSSVNRGPADLTLGGGQVTSTAGFPALSPAQGLTHGVHGIGDTVTISVVTSRAVLPNPDEYVQILDRALRRCTDLGTDGGSAQDPDPASPIST</sequence>
<dbReference type="Pfam" id="PF03007">
    <property type="entry name" value="WS_DGAT_cat"/>
    <property type="match status" value="1"/>
</dbReference>
<dbReference type="InterPro" id="IPR004255">
    <property type="entry name" value="O-acyltransferase_WSD1_N"/>
</dbReference>
<dbReference type="Pfam" id="PF06974">
    <property type="entry name" value="WS_DGAT_C"/>
    <property type="match status" value="1"/>
</dbReference>
<evidence type="ECO:0000313" key="3">
    <source>
        <dbReference type="EMBL" id="GAC66459.1"/>
    </source>
</evidence>
<evidence type="ECO:0000259" key="1">
    <source>
        <dbReference type="Pfam" id="PF03007"/>
    </source>
</evidence>
<dbReference type="OrthoDB" id="4370976at2"/>
<evidence type="ECO:0000313" key="4">
    <source>
        <dbReference type="Proteomes" id="UP000011666"/>
    </source>
</evidence>
<organism evidence="3 4">
    <name type="scientific">Gordonia soli NBRC 108243</name>
    <dbReference type="NCBI Taxonomy" id="1223545"/>
    <lineage>
        <taxon>Bacteria</taxon>
        <taxon>Bacillati</taxon>
        <taxon>Actinomycetota</taxon>
        <taxon>Actinomycetes</taxon>
        <taxon>Mycobacteriales</taxon>
        <taxon>Gordoniaceae</taxon>
        <taxon>Gordonia</taxon>
    </lineage>
</organism>
<reference evidence="3 4" key="1">
    <citation type="submission" date="2013-01" db="EMBL/GenBank/DDBJ databases">
        <title>Whole genome shotgun sequence of Gordonia soli NBRC 108243.</title>
        <authorList>
            <person name="Isaki-Nakamura S."/>
            <person name="Hosoyama A."/>
            <person name="Tsuchikane K."/>
            <person name="Ando Y."/>
            <person name="Baba S."/>
            <person name="Ohji S."/>
            <person name="Hamada M."/>
            <person name="Tamura T."/>
            <person name="Yamazoe A."/>
            <person name="Yamazaki S."/>
            <person name="Fujita N."/>
        </authorList>
    </citation>
    <scope>NUCLEOTIDE SEQUENCE [LARGE SCALE GENOMIC DNA]</scope>
    <source>
        <strain evidence="3 4">NBRC 108243</strain>
    </source>
</reference>
<dbReference type="eggNOG" id="COG1020">
    <property type="taxonomic scope" value="Bacteria"/>
</dbReference>